<reference evidence="1" key="2">
    <citation type="submission" date="2019-04" db="UniProtKB">
        <authorList>
            <consortium name="EnsemblPlants"/>
        </authorList>
    </citation>
    <scope>IDENTIFICATION</scope>
    <source>
        <strain evidence="1">cv. Heinz 1706</strain>
    </source>
</reference>
<proteinExistence type="predicted"/>
<organism evidence="1">
    <name type="scientific">Solanum lycopersicum</name>
    <name type="common">Tomato</name>
    <name type="synonym">Lycopersicon esculentum</name>
    <dbReference type="NCBI Taxonomy" id="4081"/>
    <lineage>
        <taxon>Eukaryota</taxon>
        <taxon>Viridiplantae</taxon>
        <taxon>Streptophyta</taxon>
        <taxon>Embryophyta</taxon>
        <taxon>Tracheophyta</taxon>
        <taxon>Spermatophyta</taxon>
        <taxon>Magnoliopsida</taxon>
        <taxon>eudicotyledons</taxon>
        <taxon>Gunneridae</taxon>
        <taxon>Pentapetalae</taxon>
        <taxon>asterids</taxon>
        <taxon>lamiids</taxon>
        <taxon>Solanales</taxon>
        <taxon>Solanaceae</taxon>
        <taxon>Solanoideae</taxon>
        <taxon>Solaneae</taxon>
        <taxon>Solanum</taxon>
        <taxon>Solanum subgen. Lycopersicon</taxon>
    </lineage>
</organism>
<keyword evidence="2" id="KW-1185">Reference proteome</keyword>
<dbReference type="AlphaFoldDB" id="A0A494G9L6"/>
<dbReference type="InParanoid" id="A0A494G9L6"/>
<dbReference type="EnsemblPlants" id="Solyc00g073910.2.1">
    <property type="protein sequence ID" value="Solyc00g073910.2.1.1.CDS"/>
    <property type="gene ID" value="Solyc00g073910.2"/>
</dbReference>
<dbReference type="Proteomes" id="UP000004994">
    <property type="component" value="Unassembled WGS sequence"/>
</dbReference>
<evidence type="ECO:0000313" key="1">
    <source>
        <dbReference type="EnsemblPlants" id="Solyc00g073910.2.1.1.CDS"/>
    </source>
</evidence>
<reference evidence="1" key="1">
    <citation type="journal article" date="2012" name="Nature">
        <title>The tomato genome sequence provides insights into fleshy fruit evolution.</title>
        <authorList>
            <consortium name="Tomato Genome Consortium"/>
        </authorList>
    </citation>
    <scope>NUCLEOTIDE SEQUENCE [LARGE SCALE GENOMIC DNA]</scope>
    <source>
        <strain evidence="1">cv. Heinz 1706</strain>
    </source>
</reference>
<name>A0A494G9L6_SOLLC</name>
<protein>
    <submittedName>
        <fullName evidence="1">Uncharacterized protein</fullName>
    </submittedName>
</protein>
<dbReference type="Gramene" id="Solyc00g073910.2.1">
    <property type="protein sequence ID" value="Solyc00g073910.2.1.1.CDS"/>
    <property type="gene ID" value="Solyc00g073910.2"/>
</dbReference>
<evidence type="ECO:0000313" key="2">
    <source>
        <dbReference type="Proteomes" id="UP000004994"/>
    </source>
</evidence>
<accession>A0A494G9L6</accession>
<sequence>MKLALRLFRHFRRPRPPLQVMQYPLL</sequence>